<feature type="transmembrane region" description="Helical" evidence="6">
    <location>
        <begin position="24"/>
        <end position="44"/>
    </location>
</feature>
<dbReference type="RefSeq" id="WP_163891461.1">
    <property type="nucleotide sequence ID" value="NZ_JAAFYS010000002.1"/>
</dbReference>
<dbReference type="Proteomes" id="UP000474757">
    <property type="component" value="Unassembled WGS sequence"/>
</dbReference>
<dbReference type="InterPro" id="IPR051461">
    <property type="entry name" value="UPF0750_membrane"/>
</dbReference>
<comment type="subcellular location">
    <subcellularLocation>
        <location evidence="1">Cell membrane</location>
        <topology evidence="1">Multi-pass membrane protein</topology>
    </subcellularLocation>
</comment>
<dbReference type="AlphaFoldDB" id="A0A6B2JZB3"/>
<evidence type="ECO:0000256" key="1">
    <source>
        <dbReference type="ARBA" id="ARBA00004651"/>
    </source>
</evidence>
<gene>
    <name evidence="7" type="ORF">GZA08_06985</name>
</gene>
<dbReference type="PANTHER" id="PTHR33545">
    <property type="entry name" value="UPF0750 MEMBRANE PROTEIN YITT-RELATED"/>
    <property type="match status" value="1"/>
</dbReference>
<feature type="transmembrane region" description="Helical" evidence="6">
    <location>
        <begin position="155"/>
        <end position="176"/>
    </location>
</feature>
<keyword evidence="8" id="KW-1185">Reference proteome</keyword>
<accession>A0A6B2JZB3</accession>
<evidence type="ECO:0000313" key="8">
    <source>
        <dbReference type="Proteomes" id="UP000474757"/>
    </source>
</evidence>
<evidence type="ECO:0000256" key="5">
    <source>
        <dbReference type="ARBA" id="ARBA00023136"/>
    </source>
</evidence>
<evidence type="ECO:0000256" key="6">
    <source>
        <dbReference type="SAM" id="Phobius"/>
    </source>
</evidence>
<name>A0A6B2JZB3_9RHOB</name>
<evidence type="ECO:0000256" key="4">
    <source>
        <dbReference type="ARBA" id="ARBA00022989"/>
    </source>
</evidence>
<keyword evidence="3 6" id="KW-0812">Transmembrane</keyword>
<organism evidence="7 8">
    <name type="scientific">Pseudoroseicyclus tamaricis</name>
    <dbReference type="NCBI Taxonomy" id="2705421"/>
    <lineage>
        <taxon>Bacteria</taxon>
        <taxon>Pseudomonadati</taxon>
        <taxon>Pseudomonadota</taxon>
        <taxon>Alphaproteobacteria</taxon>
        <taxon>Rhodobacterales</taxon>
        <taxon>Paracoccaceae</taxon>
        <taxon>Pseudoroseicyclus</taxon>
    </lineage>
</organism>
<keyword evidence="5 6" id="KW-0472">Membrane</keyword>
<proteinExistence type="predicted"/>
<dbReference type="Pfam" id="PF02588">
    <property type="entry name" value="YitT_membrane"/>
    <property type="match status" value="1"/>
</dbReference>
<keyword evidence="4 6" id="KW-1133">Transmembrane helix</keyword>
<evidence type="ECO:0000313" key="7">
    <source>
        <dbReference type="EMBL" id="NDV00712.1"/>
    </source>
</evidence>
<feature type="transmembrane region" description="Helical" evidence="6">
    <location>
        <begin position="50"/>
        <end position="78"/>
    </location>
</feature>
<sequence length="208" mass="22281">MPAAVPFLPADAPRHTPLEDAQGLAMGVLLAASGLVILTHLGLITGQTAGIAVIISYLTGWSFGVVFFLVNLPFYWIAWRRMGLEFTLKSIGCVAALSVLADLIPGWFHLGDVSPAFGAVLFGAMTGLGLLAIFRHKGSLGGLGVIAVLIQDTTGFRAGHVQLIVDAVIFLVAFFLFPAERVLWSLLGALVLNAVIAFNHRRDWYVVR</sequence>
<protein>
    <submittedName>
        <fullName evidence="7">YitT family protein</fullName>
    </submittedName>
</protein>
<keyword evidence="2" id="KW-1003">Cell membrane</keyword>
<evidence type="ECO:0000256" key="2">
    <source>
        <dbReference type="ARBA" id="ARBA00022475"/>
    </source>
</evidence>
<dbReference type="PANTHER" id="PTHR33545:SF5">
    <property type="entry name" value="UPF0750 MEMBRANE PROTEIN YITT"/>
    <property type="match status" value="1"/>
</dbReference>
<evidence type="ECO:0000256" key="3">
    <source>
        <dbReference type="ARBA" id="ARBA00022692"/>
    </source>
</evidence>
<dbReference type="InterPro" id="IPR003740">
    <property type="entry name" value="YitT"/>
</dbReference>
<dbReference type="GO" id="GO:0005886">
    <property type="term" value="C:plasma membrane"/>
    <property type="evidence" value="ECO:0007669"/>
    <property type="project" value="UniProtKB-SubCell"/>
</dbReference>
<comment type="caution">
    <text evidence="7">The sequence shown here is derived from an EMBL/GenBank/DDBJ whole genome shotgun (WGS) entry which is preliminary data.</text>
</comment>
<dbReference type="EMBL" id="JAAGAB010000002">
    <property type="protein sequence ID" value="NDV00712.1"/>
    <property type="molecule type" value="Genomic_DNA"/>
</dbReference>
<feature type="transmembrane region" description="Helical" evidence="6">
    <location>
        <begin position="182"/>
        <end position="199"/>
    </location>
</feature>
<feature type="transmembrane region" description="Helical" evidence="6">
    <location>
        <begin position="116"/>
        <end position="134"/>
    </location>
</feature>
<reference evidence="7 8" key="1">
    <citation type="submission" date="2020-02" db="EMBL/GenBank/DDBJ databases">
        <title>Pseudoroseicyclus tamarix, sp. nov., isolated from offshore sediment of a Tamarix chinensis forest.</title>
        <authorList>
            <person name="Gai Y."/>
        </authorList>
    </citation>
    <scope>NUCLEOTIDE SEQUENCE [LARGE SCALE GENOMIC DNA]</scope>
    <source>
        <strain evidence="7 8">CLL3-39</strain>
    </source>
</reference>